<protein>
    <submittedName>
        <fullName evidence="1">CotH kinase family protein</fullName>
    </submittedName>
</protein>
<dbReference type="Gene3D" id="1.10.490.10">
    <property type="entry name" value="Globins"/>
    <property type="match status" value="1"/>
</dbReference>
<reference evidence="1 2" key="1">
    <citation type="submission" date="2024-01" db="EMBL/GenBank/DDBJ databases">
        <title>Sphingobacterium tenebrionis sp. nov., a novel endophyte isolated from tenebrio molitor intestines.</title>
        <authorList>
            <person name="Zhang C."/>
        </authorList>
    </citation>
    <scope>NUCLEOTIDE SEQUENCE [LARGE SCALE GENOMIC DNA]</scope>
    <source>
        <strain evidence="1 2">PU5-4</strain>
    </source>
</reference>
<dbReference type="RefSeq" id="WP_134776270.1">
    <property type="nucleotide sequence ID" value="NZ_JAYLLN010000002.1"/>
</dbReference>
<keyword evidence="1" id="KW-0808">Transferase</keyword>
<dbReference type="GO" id="GO:0016301">
    <property type="term" value="F:kinase activity"/>
    <property type="evidence" value="ECO:0007669"/>
    <property type="project" value="UniProtKB-KW"/>
</dbReference>
<name>A0ABU8I1P5_9SPHI</name>
<dbReference type="InterPro" id="IPR014867">
    <property type="entry name" value="Spore_coat_CotH_CotH2/3/7"/>
</dbReference>
<dbReference type="InterPro" id="IPR012292">
    <property type="entry name" value="Globin/Proto"/>
</dbReference>
<proteinExistence type="predicted"/>
<comment type="caution">
    <text evidence="1">The sequence shown here is derived from an EMBL/GenBank/DDBJ whole genome shotgun (WGS) entry which is preliminary data.</text>
</comment>
<gene>
    <name evidence="1" type="ORF">VJ786_01760</name>
</gene>
<keyword evidence="1" id="KW-0418">Kinase</keyword>
<evidence type="ECO:0000313" key="2">
    <source>
        <dbReference type="Proteomes" id="UP001363035"/>
    </source>
</evidence>
<dbReference type="EMBL" id="JAYLLN010000002">
    <property type="protein sequence ID" value="MEI5983620.1"/>
    <property type="molecule type" value="Genomic_DNA"/>
</dbReference>
<dbReference type="Proteomes" id="UP001363035">
    <property type="component" value="Unassembled WGS sequence"/>
</dbReference>
<accession>A0ABU8I1P5</accession>
<keyword evidence="2" id="KW-1185">Reference proteome</keyword>
<sequence>MKNNLIVILSMLTVLLYSSCDKKESPELEPLKEEFATLDESVPAIIPHLYLQIQNNAEVVEKDVYLNAEVEIDGQSAYADLPKATTRIKGRGNTTWFRAKKPYRLKLDESTSILGFAAAKDWVLLANHLDYSFMCNAIACKVGQQLGMPFTNTMIPVDVTINGKYRGSYMLTQQIEVKEGRVNVGDDGQLLELDMNFDEEFQFKTAGFNLPVMIKAPDISSDAEFNSIKSEFENLERLMMDTKFPNNDYGKLIDKQQLVNYMIVNALTANYEINYPKSVYMHKTPSGKYTMGPIWDFDWGFGMDEIKQQYFHFETLPLFKETDSRLGHKFFTRFLKDPEIRNMYKNTWRNYKSNQFEALMDYIEDYAAKIRQSQQLDFALWKVGPNNHAETKKNMKTYLRKRAQHLDNYINQL</sequence>
<evidence type="ECO:0000313" key="1">
    <source>
        <dbReference type="EMBL" id="MEI5983620.1"/>
    </source>
</evidence>
<dbReference type="Pfam" id="PF08757">
    <property type="entry name" value="CotH"/>
    <property type="match status" value="1"/>
</dbReference>
<organism evidence="1 2">
    <name type="scientific">Sphingobacterium tenebrionis</name>
    <dbReference type="NCBI Taxonomy" id="3111775"/>
    <lineage>
        <taxon>Bacteria</taxon>
        <taxon>Pseudomonadati</taxon>
        <taxon>Bacteroidota</taxon>
        <taxon>Sphingobacteriia</taxon>
        <taxon>Sphingobacteriales</taxon>
        <taxon>Sphingobacteriaceae</taxon>
        <taxon>Sphingobacterium</taxon>
    </lineage>
</organism>